<feature type="compositionally biased region" description="Basic and acidic residues" evidence="2">
    <location>
        <begin position="144"/>
        <end position="160"/>
    </location>
</feature>
<name>A0A2U1LRX6_ARTAN</name>
<dbReference type="AlphaFoldDB" id="A0A2U1LRX6"/>
<dbReference type="PANTHER" id="PTHR35489">
    <property type="entry name" value="TITAN9"/>
    <property type="match status" value="1"/>
</dbReference>
<evidence type="ECO:0000313" key="5">
    <source>
        <dbReference type="Proteomes" id="UP000245207"/>
    </source>
</evidence>
<dbReference type="InterPro" id="IPR056708">
    <property type="entry name" value="DUF7806"/>
</dbReference>
<dbReference type="PANTHER" id="PTHR35489:SF2">
    <property type="entry name" value="TITAN9"/>
    <property type="match status" value="1"/>
</dbReference>
<reference evidence="4 5" key="1">
    <citation type="journal article" date="2018" name="Mol. Plant">
        <title>The genome of Artemisia annua provides insight into the evolution of Asteraceae family and artemisinin biosynthesis.</title>
        <authorList>
            <person name="Shen Q."/>
            <person name="Zhang L."/>
            <person name="Liao Z."/>
            <person name="Wang S."/>
            <person name="Yan T."/>
            <person name="Shi P."/>
            <person name="Liu M."/>
            <person name="Fu X."/>
            <person name="Pan Q."/>
            <person name="Wang Y."/>
            <person name="Lv Z."/>
            <person name="Lu X."/>
            <person name="Zhang F."/>
            <person name="Jiang W."/>
            <person name="Ma Y."/>
            <person name="Chen M."/>
            <person name="Hao X."/>
            <person name="Li L."/>
            <person name="Tang Y."/>
            <person name="Lv G."/>
            <person name="Zhou Y."/>
            <person name="Sun X."/>
            <person name="Brodelius P.E."/>
            <person name="Rose J.K.C."/>
            <person name="Tang K."/>
        </authorList>
    </citation>
    <scope>NUCLEOTIDE SEQUENCE [LARGE SCALE GENOMIC DNA]</scope>
    <source>
        <strain evidence="5">cv. Huhao1</strain>
        <tissue evidence="4">Leaf</tissue>
    </source>
</reference>
<keyword evidence="1" id="KW-0175">Coiled coil</keyword>
<dbReference type="GO" id="GO:0003006">
    <property type="term" value="P:developmental process involved in reproduction"/>
    <property type="evidence" value="ECO:0007669"/>
    <property type="project" value="TreeGrafter"/>
</dbReference>
<dbReference type="STRING" id="35608.A0A2U1LRX6"/>
<evidence type="ECO:0000256" key="2">
    <source>
        <dbReference type="SAM" id="MobiDB-lite"/>
    </source>
</evidence>
<dbReference type="Pfam" id="PF25091">
    <property type="entry name" value="DUF7806"/>
    <property type="match status" value="1"/>
</dbReference>
<accession>A0A2U1LRX6</accession>
<dbReference type="OrthoDB" id="759501at2759"/>
<comment type="caution">
    <text evidence="4">The sequence shown here is derived from an EMBL/GenBank/DDBJ whole genome shotgun (WGS) entry which is preliminary data.</text>
</comment>
<keyword evidence="5" id="KW-1185">Reference proteome</keyword>
<organism evidence="4 5">
    <name type="scientific">Artemisia annua</name>
    <name type="common">Sweet wormwood</name>
    <dbReference type="NCBI Taxonomy" id="35608"/>
    <lineage>
        <taxon>Eukaryota</taxon>
        <taxon>Viridiplantae</taxon>
        <taxon>Streptophyta</taxon>
        <taxon>Embryophyta</taxon>
        <taxon>Tracheophyta</taxon>
        <taxon>Spermatophyta</taxon>
        <taxon>Magnoliopsida</taxon>
        <taxon>eudicotyledons</taxon>
        <taxon>Gunneridae</taxon>
        <taxon>Pentapetalae</taxon>
        <taxon>asterids</taxon>
        <taxon>campanulids</taxon>
        <taxon>Asterales</taxon>
        <taxon>Asteraceae</taxon>
        <taxon>Asteroideae</taxon>
        <taxon>Anthemideae</taxon>
        <taxon>Artemisiinae</taxon>
        <taxon>Artemisia</taxon>
    </lineage>
</organism>
<feature type="compositionally biased region" description="Polar residues" evidence="2">
    <location>
        <begin position="116"/>
        <end position="128"/>
    </location>
</feature>
<dbReference type="Proteomes" id="UP000245207">
    <property type="component" value="Unassembled WGS sequence"/>
</dbReference>
<feature type="domain" description="DUF7806" evidence="3">
    <location>
        <begin position="188"/>
        <end position="224"/>
    </location>
</feature>
<sequence length="225" mass="25900">MLGFELKEMEALYSKLYDKYTNLKSRKVSEFDHLSFDQEQKFKTYCSAADDLIGHLKSENESLCEQISDLRHQLASIISAKDEEQEKYEKMLTEENRKNKELSEEIEELHRKELHYSSNNDMSGSPLSSDRDNNSTMRKRRRNVEKEVDLGVGGQHEHASPGRSENTSQAKCCRRRLEGSVNGSDNTICLFQELVESLLDLKFSIATQTDENIQIIAVHESSGYH</sequence>
<dbReference type="EMBL" id="PKPP01008037">
    <property type="protein sequence ID" value="PWA51753.1"/>
    <property type="molecule type" value="Genomic_DNA"/>
</dbReference>
<protein>
    <recommendedName>
        <fullName evidence="3">DUF7806 domain-containing protein</fullName>
    </recommendedName>
</protein>
<evidence type="ECO:0000313" key="4">
    <source>
        <dbReference type="EMBL" id="PWA51753.1"/>
    </source>
</evidence>
<proteinExistence type="predicted"/>
<evidence type="ECO:0000256" key="1">
    <source>
        <dbReference type="SAM" id="Coils"/>
    </source>
</evidence>
<feature type="region of interest" description="Disordered" evidence="2">
    <location>
        <begin position="114"/>
        <end position="171"/>
    </location>
</feature>
<feature type="coiled-coil region" evidence="1">
    <location>
        <begin position="53"/>
        <end position="112"/>
    </location>
</feature>
<evidence type="ECO:0000259" key="3">
    <source>
        <dbReference type="Pfam" id="PF25091"/>
    </source>
</evidence>
<gene>
    <name evidence="4" type="ORF">CTI12_AA460220</name>
</gene>